<dbReference type="GeneID" id="63836761"/>
<dbReference type="EMBL" id="MU032347">
    <property type="protein sequence ID" value="KAF3766458.1"/>
    <property type="molecule type" value="Genomic_DNA"/>
</dbReference>
<gene>
    <name evidence="1" type="ORF">M406DRAFT_322386</name>
</gene>
<dbReference type="OrthoDB" id="414698at2759"/>
<feature type="non-terminal residue" evidence="1">
    <location>
        <position position="202"/>
    </location>
</feature>
<evidence type="ECO:0000313" key="1">
    <source>
        <dbReference type="EMBL" id="KAF3766458.1"/>
    </source>
</evidence>
<accession>A0A9P5CPR8</accession>
<keyword evidence="2" id="KW-1185">Reference proteome</keyword>
<dbReference type="Proteomes" id="UP000803844">
    <property type="component" value="Unassembled WGS sequence"/>
</dbReference>
<protein>
    <submittedName>
        <fullName evidence="1">Uncharacterized protein</fullName>
    </submittedName>
</protein>
<reference evidence="1" key="1">
    <citation type="journal article" date="2020" name="Phytopathology">
        <title>Genome sequence of the chestnut blight fungus Cryphonectria parasitica EP155: A fundamental resource for an archetypical invasive plant pathogen.</title>
        <authorList>
            <person name="Crouch J.A."/>
            <person name="Dawe A."/>
            <person name="Aerts A."/>
            <person name="Barry K."/>
            <person name="Churchill A.C.L."/>
            <person name="Grimwood J."/>
            <person name="Hillman B."/>
            <person name="Milgroom M.G."/>
            <person name="Pangilinan J."/>
            <person name="Smith M."/>
            <person name="Salamov A."/>
            <person name="Schmutz J."/>
            <person name="Yadav J."/>
            <person name="Grigoriev I.V."/>
            <person name="Nuss D."/>
        </authorList>
    </citation>
    <scope>NUCLEOTIDE SEQUENCE</scope>
    <source>
        <strain evidence="1">EP155</strain>
    </source>
</reference>
<dbReference type="AlphaFoldDB" id="A0A9P5CPR8"/>
<organism evidence="1 2">
    <name type="scientific">Cryphonectria parasitica (strain ATCC 38755 / EP155)</name>
    <dbReference type="NCBI Taxonomy" id="660469"/>
    <lineage>
        <taxon>Eukaryota</taxon>
        <taxon>Fungi</taxon>
        <taxon>Dikarya</taxon>
        <taxon>Ascomycota</taxon>
        <taxon>Pezizomycotina</taxon>
        <taxon>Sordariomycetes</taxon>
        <taxon>Sordariomycetidae</taxon>
        <taxon>Diaporthales</taxon>
        <taxon>Cryphonectriaceae</taxon>
        <taxon>Cryphonectria-Endothia species complex</taxon>
        <taxon>Cryphonectria</taxon>
    </lineage>
</organism>
<comment type="caution">
    <text evidence="1">The sequence shown here is derived from an EMBL/GenBank/DDBJ whole genome shotgun (WGS) entry which is preliminary data.</text>
</comment>
<evidence type="ECO:0000313" key="2">
    <source>
        <dbReference type="Proteomes" id="UP000803844"/>
    </source>
</evidence>
<sequence length="202" mass="23044">MIDLHAIITPSLLEQLAQARIPWSKDEIVTGNAMINENFSDEITLSRRAHIAWPALVAISEKYGPHTVPDMTSFLPPVEAPTFPEQALGLQVLLDQCPRILFSGVDGRWTSYFDRIVRRLYDEFFGGHVLPEQRPWARNRWPDASFEYWFCAAWELTASMAHQESVPHQEDSVAGVERLRCLVEAHAGVRDPVRDSDGRHRL</sequence>
<proteinExistence type="predicted"/>
<name>A0A9P5CPR8_CRYP1</name>
<dbReference type="RefSeq" id="XP_040777419.1">
    <property type="nucleotide sequence ID" value="XM_040919632.1"/>
</dbReference>